<dbReference type="Pfam" id="PF08843">
    <property type="entry name" value="AbiEii"/>
    <property type="match status" value="1"/>
</dbReference>
<keyword evidence="1" id="KW-0808">Transferase</keyword>
<keyword evidence="2" id="KW-1185">Reference proteome</keyword>
<dbReference type="Proteomes" id="UP001597183">
    <property type="component" value="Unassembled WGS sequence"/>
</dbReference>
<comment type="caution">
    <text evidence="1">The sequence shown here is derived from an EMBL/GenBank/DDBJ whole genome shotgun (WGS) entry which is preliminary data.</text>
</comment>
<dbReference type="GO" id="GO:0016740">
    <property type="term" value="F:transferase activity"/>
    <property type="evidence" value="ECO:0007669"/>
    <property type="project" value="UniProtKB-KW"/>
</dbReference>
<organism evidence="1 2">
    <name type="scientific">Actinoplanes sichuanensis</name>
    <dbReference type="NCBI Taxonomy" id="512349"/>
    <lineage>
        <taxon>Bacteria</taxon>
        <taxon>Bacillati</taxon>
        <taxon>Actinomycetota</taxon>
        <taxon>Actinomycetes</taxon>
        <taxon>Micromonosporales</taxon>
        <taxon>Micromonosporaceae</taxon>
        <taxon>Actinoplanes</taxon>
    </lineage>
</organism>
<name>A0ABW4ATS0_9ACTN</name>
<dbReference type="InterPro" id="IPR014942">
    <property type="entry name" value="AbiEii"/>
</dbReference>
<dbReference type="EMBL" id="JBHTMK010000065">
    <property type="protein sequence ID" value="MFD1373348.1"/>
    <property type="molecule type" value="Genomic_DNA"/>
</dbReference>
<evidence type="ECO:0000313" key="2">
    <source>
        <dbReference type="Proteomes" id="UP001597183"/>
    </source>
</evidence>
<proteinExistence type="predicted"/>
<evidence type="ECO:0000313" key="1">
    <source>
        <dbReference type="EMBL" id="MFD1373348.1"/>
    </source>
</evidence>
<accession>A0ABW4ATS0</accession>
<dbReference type="RefSeq" id="WP_317791816.1">
    <property type="nucleotide sequence ID" value="NZ_AP028461.1"/>
</dbReference>
<protein>
    <submittedName>
        <fullName evidence="1">Nucleotidyl transferase AbiEii/AbiGii toxin family protein</fullName>
    </submittedName>
</protein>
<gene>
    <name evidence="1" type="ORF">ACFQ5G_49135</name>
</gene>
<sequence length="216" mass="24112">MDPFHERLARVGLEAASQYGFALAGGYAVQAAGLLERPSEDVDLFTAWDRRDDFDTAVSAVVRAYRDDGVTVDVERRYETFARLMVIEGSHTAKVELGVDWRANDPILMSVGPVLHPDDAVASKMSALYGRAFARDFIDIDATLRSGRYSGEELLRLAERADTGFDRQIFAAALRQADLLDPADFVQYGITGQELDDVRSRFARWRRELLEGNSSD</sequence>
<reference evidence="2" key="1">
    <citation type="journal article" date="2019" name="Int. J. Syst. Evol. Microbiol.">
        <title>The Global Catalogue of Microorganisms (GCM) 10K type strain sequencing project: providing services to taxonomists for standard genome sequencing and annotation.</title>
        <authorList>
            <consortium name="The Broad Institute Genomics Platform"/>
            <consortium name="The Broad Institute Genome Sequencing Center for Infectious Disease"/>
            <person name="Wu L."/>
            <person name="Ma J."/>
        </authorList>
    </citation>
    <scope>NUCLEOTIDE SEQUENCE [LARGE SCALE GENOMIC DNA]</scope>
    <source>
        <strain evidence="2">CCM 7526</strain>
    </source>
</reference>